<dbReference type="GO" id="GO:0006429">
    <property type="term" value="P:leucyl-tRNA aminoacylation"/>
    <property type="evidence" value="ECO:0007669"/>
    <property type="project" value="InterPro"/>
</dbReference>
<evidence type="ECO:0000259" key="14">
    <source>
        <dbReference type="Pfam" id="PF13603"/>
    </source>
</evidence>
<comment type="catalytic activity">
    <reaction evidence="10">
        <text>tRNA(Leu) + L-leucine + ATP = L-leucyl-tRNA(Leu) + AMP + diphosphate</text>
        <dbReference type="Rhea" id="RHEA:11688"/>
        <dbReference type="Rhea" id="RHEA-COMP:9613"/>
        <dbReference type="Rhea" id="RHEA-COMP:9622"/>
        <dbReference type="ChEBI" id="CHEBI:30616"/>
        <dbReference type="ChEBI" id="CHEBI:33019"/>
        <dbReference type="ChEBI" id="CHEBI:57427"/>
        <dbReference type="ChEBI" id="CHEBI:78442"/>
        <dbReference type="ChEBI" id="CHEBI:78494"/>
        <dbReference type="ChEBI" id="CHEBI:456215"/>
        <dbReference type="EC" id="6.1.1.4"/>
    </reaction>
</comment>
<dbReference type="GO" id="GO:0004823">
    <property type="term" value="F:leucine-tRNA ligase activity"/>
    <property type="evidence" value="ECO:0007669"/>
    <property type="project" value="UniProtKB-EC"/>
</dbReference>
<feature type="domain" description="Aminoacyl-tRNA synthetase class Ia" evidence="11">
    <location>
        <begin position="416"/>
        <end position="605"/>
    </location>
</feature>
<dbReference type="GO" id="GO:0002161">
    <property type="term" value="F:aminoacyl-tRNA deacylase activity"/>
    <property type="evidence" value="ECO:0007669"/>
    <property type="project" value="InterPro"/>
</dbReference>
<dbReference type="InterPro" id="IPR002302">
    <property type="entry name" value="Leu-tRNA-ligase"/>
</dbReference>
<feature type="domain" description="Methionyl/Leucyl tRNA synthetase" evidence="13">
    <location>
        <begin position="40"/>
        <end position="180"/>
    </location>
</feature>
<dbReference type="Pfam" id="PF08264">
    <property type="entry name" value="Anticodon_1"/>
    <property type="match status" value="1"/>
</dbReference>
<keyword evidence="7" id="KW-0648">Protein biosynthesis</keyword>
<dbReference type="HAMAP" id="MF_00049_B">
    <property type="entry name" value="Leu_tRNA_synth_B"/>
    <property type="match status" value="1"/>
</dbReference>
<evidence type="ECO:0000259" key="13">
    <source>
        <dbReference type="Pfam" id="PF09334"/>
    </source>
</evidence>
<sequence length="812" mass="91343">MASYDIAVIEAKWQDRWEAAALARVSEESDRPKFYNLQMYPYPSGELHMGHLRNYTYTDLLSRYKTMRGYNVLAPMGWDSFGLPAENAAIKTGIHPRDFTESRIVKMKEQLRRLGNVYDWDREVACHRPDYYRWTQWLFIRFFNEGLAYKKDAPVNWCPQDQTVLANEQVINGECERCGSVVIKRNLSQWFFKITDYAQRLLDDLDLLDAWPDRVRTMQRNWIGRSEGAQFSMAVTERPGISIDVYTTRPDTSFGMTFVVLAPEHPLVTDLTVGTEYEEPVAAFVAQVSKVSEVDRLAGSEDKRGLFLGVHATNPVNGAQMPIYIADYVLMGYGTGAIMAVPGQDQRDWDFATEHGIDIIRTVEPPPDFDGEAYTGDGVAINSDFLNGLDMAEAKAKIIDWFEEQGTGERTVQFRLRDWLISRQRYWGCPIPIVNCASCGAVPVPDDQLPVLLPDVDNYKPEGKSPLAAVDSFVNTTCPSCGGPATRETDTMDTFVDSSWYFLRYTDARNETEPFSRANADYWMAIDQYIGGVEHAILHLLYARFFTKVLHDLGHVSVEEPFSALFTQGMIVKDGAKMSKSKGNVVSPDRYYERYGADAIRLYELFIGPATDDAIWNDNGVEGTSRFLDRIWRMGTGDLGTLVERDVTAADNEIVKVVHRTVKKVTKDIDRFAFNTAVAALMECSNALASWMRSDDGGNRAVFADVYPMMLKLLAPMAPHMTHELWERIGHSTILATVPWPEWDEALVAVASVTLVVQVNGKVRDRIEVPVGISDDDATEAALASPKIQAILAGAEPRRVIARPPKIVNVVI</sequence>
<feature type="domain" description="Leucyl-tRNA synthetase editing" evidence="14">
    <location>
        <begin position="220"/>
        <end position="402"/>
    </location>
</feature>
<dbReference type="SUPFAM" id="SSF47323">
    <property type="entry name" value="Anticodon-binding domain of a subclass of class I aminoacyl-tRNA synthetases"/>
    <property type="match status" value="1"/>
</dbReference>
<dbReference type="GO" id="GO:0005524">
    <property type="term" value="F:ATP binding"/>
    <property type="evidence" value="ECO:0007669"/>
    <property type="project" value="UniProtKB-KW"/>
</dbReference>
<accession>A0A3B0TGR7</accession>
<dbReference type="FunFam" id="1.10.730.10:FF:000002">
    <property type="entry name" value="Leucine--tRNA ligase"/>
    <property type="match status" value="1"/>
</dbReference>
<dbReference type="Gene3D" id="3.10.20.590">
    <property type="match status" value="1"/>
</dbReference>
<comment type="similarity">
    <text evidence="1">Belongs to the class-I aminoacyl-tRNA synthetase family.</text>
</comment>
<dbReference type="InterPro" id="IPR025709">
    <property type="entry name" value="Leu_tRNA-synth_edit"/>
</dbReference>
<dbReference type="InterPro" id="IPR009080">
    <property type="entry name" value="tRNAsynth_Ia_anticodon-bd"/>
</dbReference>
<proteinExistence type="inferred from homology"/>
<evidence type="ECO:0000256" key="1">
    <source>
        <dbReference type="ARBA" id="ARBA00005594"/>
    </source>
</evidence>
<dbReference type="Pfam" id="PF09334">
    <property type="entry name" value="tRNA-synt_1g"/>
    <property type="match status" value="1"/>
</dbReference>
<dbReference type="InterPro" id="IPR001412">
    <property type="entry name" value="aa-tRNA-synth_I_CS"/>
</dbReference>
<dbReference type="InterPro" id="IPR009008">
    <property type="entry name" value="Val/Leu/Ile-tRNA-synth_edit"/>
</dbReference>
<dbReference type="SUPFAM" id="SSF50677">
    <property type="entry name" value="ValRS/IleRS/LeuRS editing domain"/>
    <property type="match status" value="1"/>
</dbReference>
<keyword evidence="8 15" id="KW-0030">Aminoacyl-tRNA synthetase</keyword>
<dbReference type="FunFam" id="3.40.50.620:FF:000056">
    <property type="entry name" value="Leucine--tRNA ligase"/>
    <property type="match status" value="1"/>
</dbReference>
<evidence type="ECO:0000313" key="15">
    <source>
        <dbReference type="EMBL" id="VAW07874.1"/>
    </source>
</evidence>
<dbReference type="Gene3D" id="3.40.50.620">
    <property type="entry name" value="HUPs"/>
    <property type="match status" value="2"/>
</dbReference>
<dbReference type="EC" id="6.1.1.4" evidence="2"/>
<evidence type="ECO:0000256" key="7">
    <source>
        <dbReference type="ARBA" id="ARBA00022917"/>
    </source>
</evidence>
<dbReference type="InterPro" id="IPR013155">
    <property type="entry name" value="M/V/L/I-tRNA-synth_anticd-bd"/>
</dbReference>
<dbReference type="PRINTS" id="PR00985">
    <property type="entry name" value="TRNASYNTHLEU"/>
</dbReference>
<dbReference type="PANTHER" id="PTHR43740:SF2">
    <property type="entry name" value="LEUCINE--TRNA LIGASE, MITOCHONDRIAL"/>
    <property type="match status" value="1"/>
</dbReference>
<evidence type="ECO:0000256" key="3">
    <source>
        <dbReference type="ARBA" id="ARBA00022490"/>
    </source>
</evidence>
<dbReference type="Pfam" id="PF00133">
    <property type="entry name" value="tRNA-synt_1"/>
    <property type="match status" value="1"/>
</dbReference>
<dbReference type="PROSITE" id="PS00178">
    <property type="entry name" value="AA_TRNA_LIGASE_I"/>
    <property type="match status" value="1"/>
</dbReference>
<dbReference type="InterPro" id="IPR015413">
    <property type="entry name" value="Methionyl/Leucyl_tRNA_Synth"/>
</dbReference>
<dbReference type="GO" id="GO:0005829">
    <property type="term" value="C:cytosol"/>
    <property type="evidence" value="ECO:0007669"/>
    <property type="project" value="TreeGrafter"/>
</dbReference>
<evidence type="ECO:0000256" key="8">
    <source>
        <dbReference type="ARBA" id="ARBA00023146"/>
    </source>
</evidence>
<dbReference type="SUPFAM" id="SSF52374">
    <property type="entry name" value="Nucleotidylyl transferase"/>
    <property type="match status" value="1"/>
</dbReference>
<evidence type="ECO:0000256" key="4">
    <source>
        <dbReference type="ARBA" id="ARBA00022598"/>
    </source>
</evidence>
<evidence type="ECO:0000256" key="10">
    <source>
        <dbReference type="ARBA" id="ARBA00047469"/>
    </source>
</evidence>
<dbReference type="InterPro" id="IPR014729">
    <property type="entry name" value="Rossmann-like_a/b/a_fold"/>
</dbReference>
<dbReference type="InterPro" id="IPR002300">
    <property type="entry name" value="aa-tRNA-synth_Ia"/>
</dbReference>
<keyword evidence="4 15" id="KW-0436">Ligase</keyword>
<name>A0A3B0TGR7_9ZZZZ</name>
<dbReference type="AlphaFoldDB" id="A0A3B0TGR7"/>
<dbReference type="PANTHER" id="PTHR43740">
    <property type="entry name" value="LEUCYL-TRNA SYNTHETASE"/>
    <property type="match status" value="1"/>
</dbReference>
<evidence type="ECO:0000256" key="2">
    <source>
        <dbReference type="ARBA" id="ARBA00013164"/>
    </source>
</evidence>
<evidence type="ECO:0000256" key="5">
    <source>
        <dbReference type="ARBA" id="ARBA00022741"/>
    </source>
</evidence>
<dbReference type="NCBIfam" id="TIGR00396">
    <property type="entry name" value="leuS_bact"/>
    <property type="match status" value="1"/>
</dbReference>
<dbReference type="EMBL" id="UOEK01000425">
    <property type="protein sequence ID" value="VAW07874.1"/>
    <property type="molecule type" value="Genomic_DNA"/>
</dbReference>
<protein>
    <recommendedName>
        <fullName evidence="2">leucine--tRNA ligase</fullName>
        <ecNumber evidence="2">6.1.1.4</ecNumber>
    </recommendedName>
    <alternativeName>
        <fullName evidence="9">Leucyl-tRNA synthetase</fullName>
    </alternativeName>
</protein>
<dbReference type="Gene3D" id="1.10.730.10">
    <property type="entry name" value="Isoleucyl-tRNA Synthetase, Domain 1"/>
    <property type="match status" value="1"/>
</dbReference>
<organism evidence="15">
    <name type="scientific">hydrothermal vent metagenome</name>
    <dbReference type="NCBI Taxonomy" id="652676"/>
    <lineage>
        <taxon>unclassified sequences</taxon>
        <taxon>metagenomes</taxon>
        <taxon>ecological metagenomes</taxon>
    </lineage>
</organism>
<evidence type="ECO:0000256" key="6">
    <source>
        <dbReference type="ARBA" id="ARBA00022840"/>
    </source>
</evidence>
<keyword evidence="3" id="KW-0963">Cytoplasm</keyword>
<evidence type="ECO:0000259" key="11">
    <source>
        <dbReference type="Pfam" id="PF00133"/>
    </source>
</evidence>
<gene>
    <name evidence="15" type="ORF">MNBD_ACTINO02-748</name>
</gene>
<dbReference type="FunFam" id="3.40.50.620:FF:000003">
    <property type="entry name" value="Leucine--tRNA ligase"/>
    <property type="match status" value="1"/>
</dbReference>
<dbReference type="CDD" id="cd07958">
    <property type="entry name" value="Anticodon_Ia_Leu_BEm"/>
    <property type="match status" value="1"/>
</dbReference>
<dbReference type="CDD" id="cd00812">
    <property type="entry name" value="LeuRS_core"/>
    <property type="match status" value="1"/>
</dbReference>
<keyword evidence="6" id="KW-0067">ATP-binding</keyword>
<feature type="domain" description="Methionyl/Valyl/Leucyl/Isoleucyl-tRNA synthetase anticodon-binding" evidence="12">
    <location>
        <begin position="651"/>
        <end position="771"/>
    </location>
</feature>
<reference evidence="15" key="1">
    <citation type="submission" date="2018-06" db="EMBL/GenBank/DDBJ databases">
        <authorList>
            <person name="Zhirakovskaya E."/>
        </authorList>
    </citation>
    <scope>NUCLEOTIDE SEQUENCE</scope>
</reference>
<evidence type="ECO:0000256" key="9">
    <source>
        <dbReference type="ARBA" id="ARBA00030520"/>
    </source>
</evidence>
<dbReference type="Pfam" id="PF13603">
    <property type="entry name" value="tRNA-synt_1_2"/>
    <property type="match status" value="1"/>
</dbReference>
<evidence type="ECO:0000259" key="12">
    <source>
        <dbReference type="Pfam" id="PF08264"/>
    </source>
</evidence>
<keyword evidence="5" id="KW-0547">Nucleotide-binding</keyword>